<dbReference type="EMBL" id="JAHBCL010000053">
    <property type="protein sequence ID" value="MBS7528688.1"/>
    <property type="molecule type" value="Genomic_DNA"/>
</dbReference>
<evidence type="ECO:0000313" key="8">
    <source>
        <dbReference type="EMBL" id="MBS7528688.1"/>
    </source>
</evidence>
<comment type="function">
    <text evidence="7">Catalyzes the specific phosphorylation of the 3-hydroxyl group of shikimic acid using ATP as a cosubstrate.</text>
</comment>
<evidence type="ECO:0000256" key="6">
    <source>
        <dbReference type="ARBA" id="ARBA00023141"/>
    </source>
</evidence>
<evidence type="ECO:0000256" key="5">
    <source>
        <dbReference type="ARBA" id="ARBA00022840"/>
    </source>
</evidence>
<name>A0ABS5PU39_9FIRM</name>
<keyword evidence="5 7" id="KW-0067">ATP-binding</keyword>
<accession>A0ABS5PU39</accession>
<sequence length="175" mass="19902">MKGLAFIGMMGSGKTTISQKVAKDLALTYYSIDQEIEKDHKMTVSSIFSKHGENHFRESETNTIKQLVAKPNIVIDCGGGVVLNKENIQIMKDNGFKVVFLNREISDIIGDIDFETRPLLKDNHDKIYNIYNERLHLYMEHADVIINNTGCLMTQYARILNEIKFSCRSLTNVAI</sequence>
<dbReference type="InterPro" id="IPR031322">
    <property type="entry name" value="Shikimate/glucono_kinase"/>
</dbReference>
<comment type="cofactor">
    <cofactor evidence="7">
        <name>Mg(2+)</name>
        <dbReference type="ChEBI" id="CHEBI:18420"/>
    </cofactor>
    <text evidence="7">Binds 1 Mg(2+) ion per subunit.</text>
</comment>
<evidence type="ECO:0000313" key="9">
    <source>
        <dbReference type="Proteomes" id="UP000746471"/>
    </source>
</evidence>
<gene>
    <name evidence="7" type="primary">aroK</name>
    <name evidence="8" type="ORF">KHM83_18625</name>
</gene>
<dbReference type="PANTHER" id="PTHR21087">
    <property type="entry name" value="SHIKIMATE KINASE"/>
    <property type="match status" value="1"/>
</dbReference>
<feature type="binding site" evidence="7">
    <location>
        <position position="57"/>
    </location>
    <ligand>
        <name>substrate</name>
    </ligand>
</feature>
<organism evidence="8 9">
    <name type="scientific">Fusibacter paucivorans</name>
    <dbReference type="NCBI Taxonomy" id="76009"/>
    <lineage>
        <taxon>Bacteria</taxon>
        <taxon>Bacillati</taxon>
        <taxon>Bacillota</taxon>
        <taxon>Clostridia</taxon>
        <taxon>Eubacteriales</taxon>
        <taxon>Eubacteriales Family XII. Incertae Sedis</taxon>
        <taxon>Fusibacter</taxon>
    </lineage>
</organism>
<comment type="subcellular location">
    <subcellularLocation>
        <location evidence="7">Cytoplasm</location>
    </subcellularLocation>
</comment>
<evidence type="ECO:0000256" key="2">
    <source>
        <dbReference type="ARBA" id="ARBA00022679"/>
    </source>
</evidence>
<keyword evidence="1 7" id="KW-0028">Amino-acid biosynthesis</keyword>
<evidence type="ECO:0000256" key="3">
    <source>
        <dbReference type="ARBA" id="ARBA00022741"/>
    </source>
</evidence>
<dbReference type="SUPFAM" id="SSF52540">
    <property type="entry name" value="P-loop containing nucleoside triphosphate hydrolases"/>
    <property type="match status" value="1"/>
</dbReference>
<comment type="caution">
    <text evidence="7">Lacks conserved residue(s) required for the propagation of feature annotation.</text>
</comment>
<feature type="binding site" evidence="7">
    <location>
        <position position="79"/>
    </location>
    <ligand>
        <name>substrate</name>
    </ligand>
</feature>
<keyword evidence="7" id="KW-0963">Cytoplasm</keyword>
<dbReference type="Gene3D" id="3.40.50.300">
    <property type="entry name" value="P-loop containing nucleotide triphosphate hydrolases"/>
    <property type="match status" value="1"/>
</dbReference>
<proteinExistence type="inferred from homology"/>
<feature type="binding site" evidence="7">
    <location>
        <position position="33"/>
    </location>
    <ligand>
        <name>substrate</name>
    </ligand>
</feature>
<dbReference type="HAMAP" id="MF_00109">
    <property type="entry name" value="Shikimate_kinase"/>
    <property type="match status" value="1"/>
</dbReference>
<feature type="binding site" evidence="7">
    <location>
        <position position="134"/>
    </location>
    <ligand>
        <name>substrate</name>
    </ligand>
</feature>
<dbReference type="InterPro" id="IPR000623">
    <property type="entry name" value="Shikimate_kinase/TSH1"/>
</dbReference>
<keyword evidence="6 7" id="KW-0057">Aromatic amino acid biosynthesis</keyword>
<comment type="caution">
    <text evidence="8">The sequence shown here is derived from an EMBL/GenBank/DDBJ whole genome shotgun (WGS) entry which is preliminary data.</text>
</comment>
<comment type="pathway">
    <text evidence="7">Metabolic intermediate biosynthesis; chorismate biosynthesis; chorismate from D-erythrose 4-phosphate and phosphoenolpyruvate: step 5/7.</text>
</comment>
<dbReference type="EC" id="2.7.1.71" evidence="7"/>
<dbReference type="InterPro" id="IPR027417">
    <property type="entry name" value="P-loop_NTPase"/>
</dbReference>
<dbReference type="PANTHER" id="PTHR21087:SF16">
    <property type="entry name" value="SHIKIMATE KINASE 1, CHLOROPLASTIC"/>
    <property type="match status" value="1"/>
</dbReference>
<dbReference type="Proteomes" id="UP000746471">
    <property type="component" value="Unassembled WGS sequence"/>
</dbReference>
<dbReference type="GO" id="GO:0016301">
    <property type="term" value="F:kinase activity"/>
    <property type="evidence" value="ECO:0007669"/>
    <property type="project" value="UniProtKB-KW"/>
</dbReference>
<comment type="subunit">
    <text evidence="7">Monomer.</text>
</comment>
<feature type="binding site" evidence="7">
    <location>
        <position position="15"/>
    </location>
    <ligand>
        <name>Mg(2+)</name>
        <dbReference type="ChEBI" id="CHEBI:18420"/>
    </ligand>
</feature>
<dbReference type="RefSeq" id="WP_213238544.1">
    <property type="nucleotide sequence ID" value="NZ_JAHBCL010000053.1"/>
</dbReference>
<reference evidence="8 9" key="1">
    <citation type="submission" date="2021-05" db="EMBL/GenBank/DDBJ databases">
        <title>Fusibacter ferrireducens sp. nov., an anaerobic, sulfur- and Fe-reducing bacterium isolated from the mangrove sediment.</title>
        <authorList>
            <person name="Qiu D."/>
        </authorList>
    </citation>
    <scope>NUCLEOTIDE SEQUENCE [LARGE SCALE GENOMIC DNA]</scope>
    <source>
        <strain evidence="8 9">DSM 12116</strain>
    </source>
</reference>
<dbReference type="Pfam" id="PF01202">
    <property type="entry name" value="SKI"/>
    <property type="match status" value="1"/>
</dbReference>
<evidence type="ECO:0000256" key="7">
    <source>
        <dbReference type="HAMAP-Rule" id="MF_00109"/>
    </source>
</evidence>
<comment type="catalytic activity">
    <reaction evidence="7">
        <text>shikimate + ATP = 3-phosphoshikimate + ADP + H(+)</text>
        <dbReference type="Rhea" id="RHEA:13121"/>
        <dbReference type="ChEBI" id="CHEBI:15378"/>
        <dbReference type="ChEBI" id="CHEBI:30616"/>
        <dbReference type="ChEBI" id="CHEBI:36208"/>
        <dbReference type="ChEBI" id="CHEBI:145989"/>
        <dbReference type="ChEBI" id="CHEBI:456216"/>
        <dbReference type="EC" id="2.7.1.71"/>
    </reaction>
</comment>
<evidence type="ECO:0000256" key="4">
    <source>
        <dbReference type="ARBA" id="ARBA00022777"/>
    </source>
</evidence>
<keyword evidence="2 7" id="KW-0808">Transferase</keyword>
<keyword evidence="4 7" id="KW-0418">Kinase</keyword>
<evidence type="ECO:0000256" key="1">
    <source>
        <dbReference type="ARBA" id="ARBA00022605"/>
    </source>
</evidence>
<comment type="similarity">
    <text evidence="7">Belongs to the shikimate kinase family.</text>
</comment>
<keyword evidence="3 7" id="KW-0547">Nucleotide-binding</keyword>
<keyword evidence="7" id="KW-0479">Metal-binding</keyword>
<protein>
    <recommendedName>
        <fullName evidence="7">Shikimate kinase</fullName>
        <shortName evidence="7">SK</shortName>
        <ecNumber evidence="7">2.7.1.71</ecNumber>
    </recommendedName>
</protein>
<feature type="binding site" evidence="7">
    <location>
        <position position="117"/>
    </location>
    <ligand>
        <name>ATP</name>
        <dbReference type="ChEBI" id="CHEBI:30616"/>
    </ligand>
</feature>
<dbReference type="CDD" id="cd00464">
    <property type="entry name" value="SK"/>
    <property type="match status" value="1"/>
</dbReference>
<feature type="binding site" evidence="7">
    <location>
        <begin position="11"/>
        <end position="16"/>
    </location>
    <ligand>
        <name>ATP</name>
        <dbReference type="ChEBI" id="CHEBI:30616"/>
    </ligand>
</feature>
<dbReference type="PRINTS" id="PR01100">
    <property type="entry name" value="SHIKIMTKNASE"/>
</dbReference>
<keyword evidence="7" id="KW-0460">Magnesium</keyword>
<keyword evidence="9" id="KW-1185">Reference proteome</keyword>